<proteinExistence type="predicted"/>
<gene>
    <name evidence="1" type="ORF">MARPO_0001s0072</name>
</gene>
<accession>A0A2R6XV71</accession>
<sequence length="183" mass="21003">MTSFDPNHWKCTPEYIPPIHPVARNPRNKYEGRTNTSVKTVKVCQDFYGILHPHELTGYKHPGASGQSPVFDDLTTNQYYQYKVRHVGEETGVNDKKLCPYHPDATRNRPRAGFYNEVGLAALDRRNASYIKLIEGPRGQMFTPKTTNQLFMTPPAKDPVGLWHPGICRARAKWVHRKQQGMR</sequence>
<dbReference type="EMBL" id="KZ772673">
    <property type="protein sequence ID" value="PTQ50011.1"/>
    <property type="molecule type" value="Genomic_DNA"/>
</dbReference>
<evidence type="ECO:0000313" key="1">
    <source>
        <dbReference type="EMBL" id="PTQ50011.1"/>
    </source>
</evidence>
<keyword evidence="2" id="KW-1185">Reference proteome</keyword>
<evidence type="ECO:0000313" key="2">
    <source>
        <dbReference type="Proteomes" id="UP000244005"/>
    </source>
</evidence>
<dbReference type="Proteomes" id="UP000244005">
    <property type="component" value="Unassembled WGS sequence"/>
</dbReference>
<name>A0A2R6XV71_MARPO</name>
<organism evidence="1 2">
    <name type="scientific">Marchantia polymorpha</name>
    <name type="common">Common liverwort</name>
    <name type="synonym">Marchantia aquatica</name>
    <dbReference type="NCBI Taxonomy" id="3197"/>
    <lineage>
        <taxon>Eukaryota</taxon>
        <taxon>Viridiplantae</taxon>
        <taxon>Streptophyta</taxon>
        <taxon>Embryophyta</taxon>
        <taxon>Marchantiophyta</taxon>
        <taxon>Marchantiopsida</taxon>
        <taxon>Marchantiidae</taxon>
        <taxon>Marchantiales</taxon>
        <taxon>Marchantiaceae</taxon>
        <taxon>Marchantia</taxon>
    </lineage>
</organism>
<reference evidence="2" key="1">
    <citation type="journal article" date="2017" name="Cell">
        <title>Insights into land plant evolution garnered from the Marchantia polymorpha genome.</title>
        <authorList>
            <person name="Bowman J.L."/>
            <person name="Kohchi T."/>
            <person name="Yamato K.T."/>
            <person name="Jenkins J."/>
            <person name="Shu S."/>
            <person name="Ishizaki K."/>
            <person name="Yamaoka S."/>
            <person name="Nishihama R."/>
            <person name="Nakamura Y."/>
            <person name="Berger F."/>
            <person name="Adam C."/>
            <person name="Aki S.S."/>
            <person name="Althoff F."/>
            <person name="Araki T."/>
            <person name="Arteaga-Vazquez M.A."/>
            <person name="Balasubrmanian S."/>
            <person name="Barry K."/>
            <person name="Bauer D."/>
            <person name="Boehm C.R."/>
            <person name="Briginshaw L."/>
            <person name="Caballero-Perez J."/>
            <person name="Catarino B."/>
            <person name="Chen F."/>
            <person name="Chiyoda S."/>
            <person name="Chovatia M."/>
            <person name="Davies K.M."/>
            <person name="Delmans M."/>
            <person name="Demura T."/>
            <person name="Dierschke T."/>
            <person name="Dolan L."/>
            <person name="Dorantes-Acosta A.E."/>
            <person name="Eklund D.M."/>
            <person name="Florent S.N."/>
            <person name="Flores-Sandoval E."/>
            <person name="Fujiyama A."/>
            <person name="Fukuzawa H."/>
            <person name="Galik B."/>
            <person name="Grimanelli D."/>
            <person name="Grimwood J."/>
            <person name="Grossniklaus U."/>
            <person name="Hamada T."/>
            <person name="Haseloff J."/>
            <person name="Hetherington A.J."/>
            <person name="Higo A."/>
            <person name="Hirakawa Y."/>
            <person name="Hundley H.N."/>
            <person name="Ikeda Y."/>
            <person name="Inoue K."/>
            <person name="Inoue S.I."/>
            <person name="Ishida S."/>
            <person name="Jia Q."/>
            <person name="Kakita M."/>
            <person name="Kanazawa T."/>
            <person name="Kawai Y."/>
            <person name="Kawashima T."/>
            <person name="Kennedy M."/>
            <person name="Kinose K."/>
            <person name="Kinoshita T."/>
            <person name="Kohara Y."/>
            <person name="Koide E."/>
            <person name="Komatsu K."/>
            <person name="Kopischke S."/>
            <person name="Kubo M."/>
            <person name="Kyozuka J."/>
            <person name="Lagercrantz U."/>
            <person name="Lin S.S."/>
            <person name="Lindquist E."/>
            <person name="Lipzen A.M."/>
            <person name="Lu C.W."/>
            <person name="De Luna E."/>
            <person name="Martienssen R.A."/>
            <person name="Minamino N."/>
            <person name="Mizutani M."/>
            <person name="Mizutani M."/>
            <person name="Mochizuki N."/>
            <person name="Monte I."/>
            <person name="Mosher R."/>
            <person name="Nagasaki H."/>
            <person name="Nakagami H."/>
            <person name="Naramoto S."/>
            <person name="Nishitani K."/>
            <person name="Ohtani M."/>
            <person name="Okamoto T."/>
            <person name="Okumura M."/>
            <person name="Phillips J."/>
            <person name="Pollak B."/>
            <person name="Reinders A."/>
            <person name="Rovekamp M."/>
            <person name="Sano R."/>
            <person name="Sawa S."/>
            <person name="Schmid M.W."/>
            <person name="Shirakawa M."/>
            <person name="Solano R."/>
            <person name="Spunde A."/>
            <person name="Suetsugu N."/>
            <person name="Sugano S."/>
            <person name="Sugiyama A."/>
            <person name="Sun R."/>
            <person name="Suzuki Y."/>
            <person name="Takenaka M."/>
            <person name="Takezawa D."/>
            <person name="Tomogane H."/>
            <person name="Tsuzuki M."/>
            <person name="Ueda T."/>
            <person name="Umeda M."/>
            <person name="Ward J.M."/>
            <person name="Watanabe Y."/>
            <person name="Yazaki K."/>
            <person name="Yokoyama R."/>
            <person name="Yoshitake Y."/>
            <person name="Yotsui I."/>
            <person name="Zachgo S."/>
            <person name="Schmutz J."/>
        </authorList>
    </citation>
    <scope>NUCLEOTIDE SEQUENCE [LARGE SCALE GENOMIC DNA]</scope>
    <source>
        <strain evidence="2">Tak-1</strain>
    </source>
</reference>
<protein>
    <submittedName>
        <fullName evidence="1">Uncharacterized protein</fullName>
    </submittedName>
</protein>
<dbReference type="AlphaFoldDB" id="A0A2R6XV71"/>
<dbReference type="Gramene" id="Mp1g17320.1">
    <property type="protein sequence ID" value="Mp1g17320.1.cds"/>
    <property type="gene ID" value="Mp1g17320"/>
</dbReference>
<dbReference type="OMA" id="PWRTTNQ"/>
<dbReference type="OrthoDB" id="1873431at2759"/>